<proteinExistence type="predicted"/>
<feature type="domain" description="Helitron helicase-like" evidence="1">
    <location>
        <begin position="27"/>
        <end position="153"/>
    </location>
</feature>
<dbReference type="Pfam" id="PF14214">
    <property type="entry name" value="Helitron_like_N"/>
    <property type="match status" value="1"/>
</dbReference>
<comment type="caution">
    <text evidence="2">The sequence shown here is derived from an EMBL/GenBank/DDBJ whole genome shotgun (WGS) entry which is preliminary data.</text>
</comment>
<evidence type="ECO:0000313" key="2">
    <source>
        <dbReference type="EMBL" id="CAG7722464.1"/>
    </source>
</evidence>
<dbReference type="Proteomes" id="UP000708208">
    <property type="component" value="Unassembled WGS sequence"/>
</dbReference>
<gene>
    <name evidence="2" type="ORF">AFUS01_LOCUS11595</name>
</gene>
<keyword evidence="3" id="KW-1185">Reference proteome</keyword>
<dbReference type="PANTHER" id="PTHR45786">
    <property type="entry name" value="DNA BINDING PROTEIN-LIKE"/>
    <property type="match status" value="1"/>
</dbReference>
<dbReference type="EMBL" id="CAJVCH010089624">
    <property type="protein sequence ID" value="CAG7722464.1"/>
    <property type="molecule type" value="Genomic_DNA"/>
</dbReference>
<protein>
    <recommendedName>
        <fullName evidence="1">Helitron helicase-like domain-containing protein</fullName>
    </recommendedName>
</protein>
<evidence type="ECO:0000313" key="3">
    <source>
        <dbReference type="Proteomes" id="UP000708208"/>
    </source>
</evidence>
<dbReference type="OrthoDB" id="7692063at2759"/>
<accession>A0A8J2NW95</accession>
<dbReference type="AlphaFoldDB" id="A0A8J2NW95"/>
<sequence>MHTQKKKPTGCIDFELIKRICEWKCILLDHMKNRANSEGIKAGKAVILPSSFMGSPRNMQQLYQDAMAMARKFGKPDLFLTMTTNPRWKEILENLLPGQVVSGWPDLIARVFNMKTRKLLKEIKKDNILGVVVAYVYTIEYQKRSLPHMHMLIISHEDYKPKTRETIDKYVSAEIPGKKRI</sequence>
<organism evidence="2 3">
    <name type="scientific">Allacma fusca</name>
    <dbReference type="NCBI Taxonomy" id="39272"/>
    <lineage>
        <taxon>Eukaryota</taxon>
        <taxon>Metazoa</taxon>
        <taxon>Ecdysozoa</taxon>
        <taxon>Arthropoda</taxon>
        <taxon>Hexapoda</taxon>
        <taxon>Collembola</taxon>
        <taxon>Symphypleona</taxon>
        <taxon>Sminthuridae</taxon>
        <taxon>Allacma</taxon>
    </lineage>
</organism>
<dbReference type="PANTHER" id="PTHR45786:SF74">
    <property type="entry name" value="ATP-DEPENDENT DNA HELICASE"/>
    <property type="match status" value="1"/>
</dbReference>
<evidence type="ECO:0000259" key="1">
    <source>
        <dbReference type="Pfam" id="PF14214"/>
    </source>
</evidence>
<dbReference type="InterPro" id="IPR025476">
    <property type="entry name" value="Helitron_helicase-like"/>
</dbReference>
<reference evidence="2" key="1">
    <citation type="submission" date="2021-06" db="EMBL/GenBank/DDBJ databases">
        <authorList>
            <person name="Hodson N. C."/>
            <person name="Mongue J. A."/>
            <person name="Jaron S. K."/>
        </authorList>
    </citation>
    <scope>NUCLEOTIDE SEQUENCE</scope>
</reference>
<name>A0A8J2NW95_9HEXA</name>